<gene>
    <name evidence="3" type="ORF">MACH07_21050</name>
</gene>
<accession>A0AA48KNW3</accession>
<proteinExistence type="predicted"/>
<dbReference type="PANTHER" id="PTHR45266">
    <property type="entry name" value="OXALOACETATE DECARBOXYLASE ALPHA CHAIN"/>
    <property type="match status" value="1"/>
</dbReference>
<reference evidence="3 4" key="1">
    <citation type="submission" date="2023-01" db="EMBL/GenBank/DDBJ databases">
        <title>Complete genome sequence of Muricauda aquimarina strain IFOP_LL357.</title>
        <authorList>
            <person name="Gajardo G."/>
            <person name="Ueki S."/>
            <person name="Maruyama F."/>
        </authorList>
    </citation>
    <scope>NUCLEOTIDE SEQUENCE [LARGE SCALE GENOMIC DNA]</scope>
    <source>
        <strain evidence="3 4">IFOP_LL357</strain>
    </source>
</reference>
<dbReference type="InterPro" id="IPR011053">
    <property type="entry name" value="Single_hybrid_motif"/>
</dbReference>
<dbReference type="Gene3D" id="2.40.50.100">
    <property type="match status" value="1"/>
</dbReference>
<protein>
    <recommendedName>
        <fullName evidence="2">Lipoyl-binding domain-containing protein</fullName>
    </recommendedName>
</protein>
<dbReference type="PROSITE" id="PS50968">
    <property type="entry name" value="BIOTINYL_LIPOYL"/>
    <property type="match status" value="1"/>
</dbReference>
<dbReference type="InterPro" id="IPR000089">
    <property type="entry name" value="Biotin_lipoyl"/>
</dbReference>
<dbReference type="EMBL" id="AP027268">
    <property type="protein sequence ID" value="BDW93273.1"/>
    <property type="molecule type" value="Genomic_DNA"/>
</dbReference>
<evidence type="ECO:0000313" key="4">
    <source>
        <dbReference type="Proteomes" id="UP001330184"/>
    </source>
</evidence>
<dbReference type="FunFam" id="2.40.50.100:FF:000003">
    <property type="entry name" value="Acetyl-CoA carboxylase biotin carboxyl carrier protein"/>
    <property type="match status" value="1"/>
</dbReference>
<keyword evidence="1" id="KW-0092">Biotin</keyword>
<dbReference type="SUPFAM" id="SSF51230">
    <property type="entry name" value="Single hybrid motif"/>
    <property type="match status" value="1"/>
</dbReference>
<dbReference type="Pfam" id="PF00364">
    <property type="entry name" value="Biotin_lipoyl"/>
    <property type="match status" value="1"/>
</dbReference>
<dbReference type="Proteomes" id="UP001330184">
    <property type="component" value="Chromosome"/>
</dbReference>
<evidence type="ECO:0000259" key="2">
    <source>
        <dbReference type="PROSITE" id="PS50968"/>
    </source>
</evidence>
<dbReference type="AlphaFoldDB" id="A0AA48KNW3"/>
<dbReference type="InterPro" id="IPR050709">
    <property type="entry name" value="Biotin_Carboxyl_Carrier/Decarb"/>
</dbReference>
<name>A0AA48KNW3_9FLAO</name>
<evidence type="ECO:0000256" key="1">
    <source>
        <dbReference type="ARBA" id="ARBA00023267"/>
    </source>
</evidence>
<keyword evidence="4" id="KW-1185">Reference proteome</keyword>
<evidence type="ECO:0000313" key="3">
    <source>
        <dbReference type="EMBL" id="BDW93273.1"/>
    </source>
</evidence>
<organism evidence="3 4">
    <name type="scientific">Flagellimonas marinaquae</name>
    <dbReference type="NCBI Taxonomy" id="254955"/>
    <lineage>
        <taxon>Bacteria</taxon>
        <taxon>Pseudomonadati</taxon>
        <taxon>Bacteroidota</taxon>
        <taxon>Flavobacteriia</taxon>
        <taxon>Flavobacteriales</taxon>
        <taxon>Flavobacteriaceae</taxon>
        <taxon>Flagellimonas</taxon>
    </lineage>
</organism>
<feature type="domain" description="Lipoyl-binding" evidence="2">
    <location>
        <begin position="84"/>
        <end position="166"/>
    </location>
</feature>
<sequence>METFFMDNIYSVKVGDGFDFKLSTDTISSLDLIKTGNGTFHLLKEGRSYHVKILETDFNNGVYTISVDGSEHRATIQTPLDELIEKMGFATNGGKNIDSIAAPMPGLILDILVKEGQEVSEEDQLVILEAMKMENIITSPRNGVIKKIGVSQGDAVEKKQLLIEFQ</sequence>
<dbReference type="PANTHER" id="PTHR45266:SF3">
    <property type="entry name" value="OXALOACETATE DECARBOXYLASE ALPHA CHAIN"/>
    <property type="match status" value="1"/>
</dbReference>
<dbReference type="CDD" id="cd06850">
    <property type="entry name" value="biotinyl_domain"/>
    <property type="match status" value="1"/>
</dbReference>